<dbReference type="PROSITE" id="PS51194">
    <property type="entry name" value="HELICASE_CTER"/>
    <property type="match status" value="1"/>
</dbReference>
<dbReference type="PANTHER" id="PTHR41313:SF1">
    <property type="entry name" value="DNA METHYLASE ADENINE-SPECIFIC DOMAIN-CONTAINING PROTEIN"/>
    <property type="match status" value="1"/>
</dbReference>
<dbReference type="SUPFAM" id="SSF52540">
    <property type="entry name" value="P-loop containing nucleoside triphosphate hydrolases"/>
    <property type="match status" value="2"/>
</dbReference>
<evidence type="ECO:0000259" key="3">
    <source>
        <dbReference type="PROSITE" id="PS51194"/>
    </source>
</evidence>
<dbReference type="Gene3D" id="3.40.50.150">
    <property type="entry name" value="Vaccinia Virus protein VP39"/>
    <property type="match status" value="1"/>
</dbReference>
<dbReference type="Pfam" id="PF00271">
    <property type="entry name" value="Helicase_C"/>
    <property type="match status" value="1"/>
</dbReference>
<evidence type="ECO:0000256" key="1">
    <source>
        <dbReference type="SAM" id="Coils"/>
    </source>
</evidence>
<evidence type="ECO:0000256" key="2">
    <source>
        <dbReference type="SAM" id="MobiDB-lite"/>
    </source>
</evidence>
<dbReference type="Proteomes" id="UP000595897">
    <property type="component" value="Chromosome"/>
</dbReference>
<feature type="coiled-coil region" evidence="1">
    <location>
        <begin position="1452"/>
        <end position="1499"/>
    </location>
</feature>
<feature type="region of interest" description="Disordered" evidence="2">
    <location>
        <begin position="228"/>
        <end position="354"/>
    </location>
</feature>
<dbReference type="GO" id="GO:0016787">
    <property type="term" value="F:hydrolase activity"/>
    <property type="evidence" value="ECO:0007669"/>
    <property type="project" value="InterPro"/>
</dbReference>
<dbReference type="SMART" id="SM00487">
    <property type="entry name" value="DEXDc"/>
    <property type="match status" value="1"/>
</dbReference>
<dbReference type="InterPro" id="IPR014001">
    <property type="entry name" value="Helicase_ATP-bd"/>
</dbReference>
<organism evidence="4 5">
    <name type="scientific">Anaeromicropila herbilytica</name>
    <dbReference type="NCBI Taxonomy" id="2785025"/>
    <lineage>
        <taxon>Bacteria</taxon>
        <taxon>Bacillati</taxon>
        <taxon>Bacillota</taxon>
        <taxon>Clostridia</taxon>
        <taxon>Lachnospirales</taxon>
        <taxon>Lachnospiraceae</taxon>
        <taxon>Anaeromicropila</taxon>
    </lineage>
</organism>
<accession>A0A7R7EIV1</accession>
<feature type="compositionally biased region" description="Basic and acidic residues" evidence="2">
    <location>
        <begin position="2139"/>
        <end position="2159"/>
    </location>
</feature>
<feature type="compositionally biased region" description="Basic and acidic residues" evidence="2">
    <location>
        <begin position="282"/>
        <end position="314"/>
    </location>
</feature>
<dbReference type="InterPro" id="IPR001650">
    <property type="entry name" value="Helicase_C-like"/>
</dbReference>
<dbReference type="InterPro" id="IPR029063">
    <property type="entry name" value="SAM-dependent_MTases_sf"/>
</dbReference>
<evidence type="ECO:0000313" key="4">
    <source>
        <dbReference type="EMBL" id="BCN29510.1"/>
    </source>
</evidence>
<feature type="compositionally biased region" description="Basic and acidic residues" evidence="2">
    <location>
        <begin position="252"/>
        <end position="268"/>
    </location>
</feature>
<keyword evidence="5" id="KW-1185">Reference proteome</keyword>
<feature type="region of interest" description="Disordered" evidence="2">
    <location>
        <begin position="2130"/>
        <end position="2169"/>
    </location>
</feature>
<dbReference type="Pfam" id="PF04851">
    <property type="entry name" value="ResIII"/>
    <property type="match status" value="1"/>
</dbReference>
<dbReference type="PANTHER" id="PTHR41313">
    <property type="entry name" value="ADENINE-SPECIFIC METHYLTRANSFERASE"/>
    <property type="match status" value="1"/>
</dbReference>
<feature type="compositionally biased region" description="Polar residues" evidence="2">
    <location>
        <begin position="337"/>
        <end position="352"/>
    </location>
</feature>
<feature type="domain" description="Helicase C-terminal" evidence="3">
    <location>
        <begin position="1731"/>
        <end position="1914"/>
    </location>
</feature>
<dbReference type="GO" id="GO:0003677">
    <property type="term" value="F:DNA binding"/>
    <property type="evidence" value="ECO:0007669"/>
    <property type="project" value="InterPro"/>
</dbReference>
<feature type="compositionally biased region" description="Basic and acidic residues" evidence="2">
    <location>
        <begin position="322"/>
        <end position="334"/>
    </location>
</feature>
<dbReference type="SMART" id="SM00490">
    <property type="entry name" value="HELICc"/>
    <property type="match status" value="1"/>
</dbReference>
<dbReference type="InterPro" id="IPR027417">
    <property type="entry name" value="P-loop_NTPase"/>
</dbReference>
<evidence type="ECO:0000313" key="5">
    <source>
        <dbReference type="Proteomes" id="UP000595897"/>
    </source>
</evidence>
<sequence length="2169" mass="251002">MKKIEYLKQLYQKEVEVFLEKPDEWKSFLEYAGYMYKYDFVTLVSAYAQNKDFTQLATYDAWKSIGRQVKRGENSIPVLVKSQHAIEHLFDVSQLYESKQTWIWQIQEEDREQYEKLFLEKNKQYVTEYIKTLPDIRSNMIVSEWKQYLRKENLKPEYRDALMTDFLYQSVDYMVQFRNNSVTEDSKHYFSKTYPEINSSTMDYLGYYIIKTGRKLLLNSKEIVQEIRKEKEHERRQKDRDVREWNGNGIRGEGRSLVRGSGRREERQSTTGQVRESGSRILGEREGVRTATTDPERSNDGNHVSDREESRGDDGDLAGRTSTERSNQEPKRYDGNLPSQTENSRPSRGNRTSRSDIQLELDLQALQQDIGNNEGVDKSSSPFLVRKSYGQKKVPDEIIEEMLQHGSGTVGGNQRIHEFFQNHSKREEQIDFLKKEYYYFGMGLARGNELGFHGMDSSPGKGIEIKWNDSKGKQTEILSWKQISAGISNLIRDGRYYISEDQNELSHNEIQKEEVEIPTIVDETHEDNNVHHVKIKQESDDKTDEIQDEKIDYQYEENHHLYDGGIKTKYQNNIAAIQLLKYLDKENRPATKEEQIILAKYVGWGGMAGAFDENSNTWSNEYQELKDILTPEEYKSARSSTNTAFYTPPEIIQGIYQALKQFGFDGGNILDPSMGNGNFFSVMPNQFREQSNLYGIELDSISGRIAKQLYQNATIQVAGYEEVDLPDNFFDVAIGNVPFGDYQVYDPKYKKHNFHIHDYFFAKTLDKVRAGGIIAFITSKGTLDKANPMVRTYLSERADLIGAIRLPNNTFQSIANTEVSSDIIFLQKRERLQVTKAPWIYTGYTKDKIPVNQYFIEHPDMLLGKMVFDVKRFGPESKYTTVIPKNPDTLLGEYEAAITKLSAQIKTEIDKEQEVEITSIPADPTVKNFCYTVVGDDIYYRNNSVMNQMNYTQSKSEQMKGLIQIRVAARTIINAQLENCEDEVLNQLQEQLHETYDSFLKKYGALSSKPNQIFKQDADYPLLLSLEQQGNDNEVKKADIFYKRTIKPYREITSVDTPREGLIVSLTEKGRVDIPYIAKLCGKDFKEVANALEGEIFINPEHYDESNPYQGYESSDEYLCGNVRKKLKIAKLYQSSNSIFQINIDALEKVQPKDLEASEIEVRLGATWIEEEDYNQFLYELLDTPKTFRKDPIMDHTNRKAVAIHYNSFDASFSVSNKTYSVTNRIRANETYGTSRMDAYHIVEDSLNLKTVVVKDRMTNADGNYYYVVNKKETILAREKQTLIKEKFKEWFWSDLTRREKYVTKYNDLFNNIRLREYDGSKLTFPGMNPDIELRKHQKDAIARVIYHGNALLAHCVGAGKTYEMIASAMEMKRIGLANKVMLCVPNHLTEQIGNDFMKLYPAANILIATKEDFEPLNRQTFISKIATGEYDGVIIGHSQFEKIPISKEREQEMIENQIEHARDAIERIKRENGENWSIKQMERFRKGLEVDLKKLRDTKRDQVIEFEELGIDALFVDEAHYYKNCAVFSKMRNVAGVSTSKAKKSMDMLMKCMYIQEINGGKGVVFATGTPVSNSMTELFVMQRYLQNQSLQEKGLHHFDAWAAQFGEVISSLELAPEGTGYRFKNRFAKFTNLPELMTMFREIADVQLPEMLQLPVPKLKGESYNIVVSEPSEYTKEVMKEFAQRAEEIRNGAVEPYIDNMLKITNEARLLGTDPRLLDPNAPNEANSKVNQCIENVYEEYIQSQSVLGTQIVFCDVGTPNANKKWSVYDSIKEELIKLGVPEEEICFIHDAKTEIQREKLFDELRAGSKRIIIGSTTKMGTGVNIQKRLIALHHLDCPWRPADIEQREGRILRQGNQNEEVSIYRYVTKNTFDSYSWQLVEQKQKFISQIMTNKSIERSCEDIDDTVLTYAEVKALATGNPLIREKMDIDTEVTRLKLLKNGFLNQKYKYELGIKKIYPNQIKEYQDKIQEVQKDMELRDANAIPEDSFKMVLMDHTYTERTEAGKALMVILSMEVLPKKLGEYRGFTMEAIDTETSNNYIQIKGIASHRLELGTSGLGNINRIENVLGNFEELLELYQDKLEMNQESLKEALINSKKEFPHEEELDNKLKRQTELNQILELDKKDEVLMDGEEQKEEKKAITPKEILHSLDRINESENDYENEME</sequence>
<name>A0A7R7EIV1_9FIRM</name>
<reference evidence="4 5" key="1">
    <citation type="submission" date="2020-11" db="EMBL/GenBank/DDBJ databases">
        <title>Draft genome sequencing of a Lachnospiraceae strain isolated from anoxic soil subjected to BSD treatment.</title>
        <authorList>
            <person name="Uek A."/>
            <person name="Tonouchi A."/>
        </authorList>
    </citation>
    <scope>NUCLEOTIDE SEQUENCE [LARGE SCALE GENOMIC DNA]</scope>
    <source>
        <strain evidence="4 5">TB5</strain>
    </source>
</reference>
<keyword evidence="1" id="KW-0175">Coiled coil</keyword>
<dbReference type="InterPro" id="IPR052933">
    <property type="entry name" value="DNA_Protect_Modify"/>
</dbReference>
<dbReference type="KEGG" id="ahb:bsdtb5_08050"/>
<protein>
    <recommendedName>
        <fullName evidence="3">Helicase C-terminal domain-containing protein</fullName>
    </recommendedName>
</protein>
<dbReference type="SUPFAM" id="SSF53335">
    <property type="entry name" value="S-adenosyl-L-methionine-dependent methyltransferases"/>
    <property type="match status" value="1"/>
</dbReference>
<gene>
    <name evidence="4" type="ORF">bsdtb5_08050</name>
</gene>
<dbReference type="EMBL" id="AP024169">
    <property type="protein sequence ID" value="BCN29510.1"/>
    <property type="molecule type" value="Genomic_DNA"/>
</dbReference>
<feature type="coiled-coil region" evidence="1">
    <location>
        <begin position="2064"/>
        <end position="2126"/>
    </location>
</feature>
<feature type="compositionally biased region" description="Basic and acidic residues" evidence="2">
    <location>
        <begin position="228"/>
        <end position="244"/>
    </location>
</feature>
<dbReference type="GO" id="GO:0005524">
    <property type="term" value="F:ATP binding"/>
    <property type="evidence" value="ECO:0007669"/>
    <property type="project" value="InterPro"/>
</dbReference>
<feature type="compositionally biased region" description="Acidic residues" evidence="2">
    <location>
        <begin position="2160"/>
        <end position="2169"/>
    </location>
</feature>
<proteinExistence type="predicted"/>
<dbReference type="Gene3D" id="3.40.50.300">
    <property type="entry name" value="P-loop containing nucleotide triphosphate hydrolases"/>
    <property type="match status" value="2"/>
</dbReference>
<dbReference type="InterPro" id="IPR006935">
    <property type="entry name" value="Helicase/UvrB_N"/>
</dbReference>
<dbReference type="PRINTS" id="PR00507">
    <property type="entry name" value="N12N6MTFRASE"/>
</dbReference>